<dbReference type="Pfam" id="PF07714">
    <property type="entry name" value="PK_Tyr_Ser-Thr"/>
    <property type="match status" value="1"/>
</dbReference>
<keyword evidence="21" id="KW-0966">Cell projection</keyword>
<keyword evidence="11" id="KW-0967">Endosome</keyword>
<dbReference type="PROSITE" id="PS50105">
    <property type="entry name" value="SAM_DOMAIN"/>
    <property type="match status" value="1"/>
</dbReference>
<feature type="disulfide bond" evidence="24">
    <location>
        <begin position="37"/>
        <end position="160"/>
    </location>
</feature>
<dbReference type="InterPro" id="IPR020635">
    <property type="entry name" value="Tyr_kinase_cat_dom"/>
</dbReference>
<dbReference type="Gene3D" id="2.60.40.1770">
    <property type="entry name" value="ephrin a2 ectodomain"/>
    <property type="match status" value="1"/>
</dbReference>
<dbReference type="GO" id="GO:0005524">
    <property type="term" value="F:ATP binding"/>
    <property type="evidence" value="ECO:0007669"/>
    <property type="project" value="UniProtKB-UniRule"/>
</dbReference>
<keyword evidence="5" id="KW-1003">Cell membrane</keyword>
<accession>A0A4W5QWI5</accession>
<dbReference type="Pfam" id="PF07699">
    <property type="entry name" value="Ephrin_rec_like"/>
    <property type="match status" value="1"/>
</dbReference>
<dbReference type="EC" id="2.7.10.1" evidence="4"/>
<feature type="domain" description="Fibronectin type-III" evidence="30">
    <location>
        <begin position="299"/>
        <end position="409"/>
    </location>
</feature>
<dbReference type="InterPro" id="IPR001245">
    <property type="entry name" value="Ser-Thr/Tyr_kinase_cat_dom"/>
</dbReference>
<feature type="domain" description="Eph LBD" evidence="31">
    <location>
        <begin position="1"/>
        <end position="178"/>
    </location>
</feature>
<keyword evidence="18" id="KW-0829">Tyrosine-protein kinase</keyword>
<keyword evidence="16 26" id="KW-1133">Transmembrane helix</keyword>
<dbReference type="InterPro" id="IPR050449">
    <property type="entry name" value="Ephrin_rcpt_TKs"/>
</dbReference>
<dbReference type="Gene3D" id="3.30.200.20">
    <property type="entry name" value="Phosphorylase Kinase, domain 1"/>
    <property type="match status" value="1"/>
</dbReference>
<dbReference type="PROSITE" id="PS00107">
    <property type="entry name" value="PROTEIN_KINASE_ATP"/>
    <property type="match status" value="1"/>
</dbReference>
<dbReference type="PANTHER" id="PTHR46877">
    <property type="entry name" value="EPH RECEPTOR A5"/>
    <property type="match status" value="1"/>
</dbReference>
<dbReference type="InterPro" id="IPR042819">
    <property type="entry name" value="EphB1_SAM"/>
</dbReference>
<evidence type="ECO:0000256" key="8">
    <source>
        <dbReference type="ARBA" id="ARBA00022692"/>
    </source>
</evidence>
<keyword evidence="6" id="KW-0597">Phosphoprotein</keyword>
<keyword evidence="14" id="KW-0130">Cell adhesion</keyword>
<dbReference type="AlphaFoldDB" id="A0A4W5QWI5"/>
<keyword evidence="20" id="KW-0325">Glycoprotein</keyword>
<dbReference type="PANTHER" id="PTHR46877:SF17">
    <property type="entry name" value="EPHRIN TYPE-B RECEPTOR 1"/>
    <property type="match status" value="1"/>
</dbReference>
<evidence type="ECO:0000256" key="17">
    <source>
        <dbReference type="ARBA" id="ARBA00023136"/>
    </source>
</evidence>
<evidence type="ECO:0000256" key="4">
    <source>
        <dbReference type="ARBA" id="ARBA00011902"/>
    </source>
</evidence>
<keyword evidence="10 23" id="KW-0547">Nucleotide-binding</keyword>
<keyword evidence="24" id="KW-1015">Disulfide bond</keyword>
<evidence type="ECO:0000256" key="2">
    <source>
        <dbReference type="ARBA" id="ARBA00004251"/>
    </source>
</evidence>
<feature type="chain" id="PRO_5045473223" description="receptor protein-tyrosine kinase" evidence="27">
    <location>
        <begin position="24"/>
        <end position="958"/>
    </location>
</feature>
<feature type="domain" description="SAM" evidence="29">
    <location>
        <begin position="885"/>
        <end position="949"/>
    </location>
</feature>
<evidence type="ECO:0000256" key="24">
    <source>
        <dbReference type="PIRSR" id="PIRSR000666-3"/>
    </source>
</evidence>
<dbReference type="SMART" id="SM00219">
    <property type="entry name" value="TyrKc"/>
    <property type="match status" value="1"/>
</dbReference>
<feature type="domain" description="Fibronectin type-III" evidence="30">
    <location>
        <begin position="410"/>
        <end position="505"/>
    </location>
</feature>
<dbReference type="SUPFAM" id="SSF57184">
    <property type="entry name" value="Growth factor receptor domain"/>
    <property type="match status" value="1"/>
</dbReference>
<keyword evidence="17 26" id="KW-0472">Membrane</keyword>
<dbReference type="Gene3D" id="1.10.150.50">
    <property type="entry name" value="Transcription Factor, Ets-1"/>
    <property type="match status" value="1"/>
</dbReference>
<organism evidence="32 33">
    <name type="scientific">Hucho hucho</name>
    <name type="common">huchen</name>
    <dbReference type="NCBI Taxonomy" id="62062"/>
    <lineage>
        <taxon>Eukaryota</taxon>
        <taxon>Metazoa</taxon>
        <taxon>Chordata</taxon>
        <taxon>Craniata</taxon>
        <taxon>Vertebrata</taxon>
        <taxon>Euteleostomi</taxon>
        <taxon>Actinopterygii</taxon>
        <taxon>Neopterygii</taxon>
        <taxon>Teleostei</taxon>
        <taxon>Protacanthopterygii</taxon>
        <taxon>Salmoniformes</taxon>
        <taxon>Salmonidae</taxon>
        <taxon>Salmoninae</taxon>
        <taxon>Hucho</taxon>
    </lineage>
</organism>
<dbReference type="InterPro" id="IPR016257">
    <property type="entry name" value="Tyr_kinase_ephrin_rcpt"/>
</dbReference>
<keyword evidence="19" id="KW-0675">Receptor</keyword>
<evidence type="ECO:0000256" key="9">
    <source>
        <dbReference type="ARBA" id="ARBA00022737"/>
    </source>
</evidence>
<dbReference type="GO" id="GO:0005005">
    <property type="term" value="F:transmembrane-ephrin receptor activity"/>
    <property type="evidence" value="ECO:0007669"/>
    <property type="project" value="TreeGrafter"/>
</dbReference>
<keyword evidence="33" id="KW-1185">Reference proteome</keyword>
<dbReference type="CDD" id="cd05065">
    <property type="entry name" value="PTKc_EphR_B"/>
    <property type="match status" value="1"/>
</dbReference>
<dbReference type="Pfam" id="PF00041">
    <property type="entry name" value="fn3"/>
    <property type="match status" value="2"/>
</dbReference>
<dbReference type="GO" id="GO:0031901">
    <property type="term" value="C:early endosome membrane"/>
    <property type="evidence" value="ECO:0007669"/>
    <property type="project" value="UniProtKB-SubCell"/>
</dbReference>
<evidence type="ECO:0000256" key="25">
    <source>
        <dbReference type="PROSITE-ProRule" id="PRU10141"/>
    </source>
</evidence>
<dbReference type="SUPFAM" id="SSF56112">
    <property type="entry name" value="Protein kinase-like (PK-like)"/>
    <property type="match status" value="1"/>
</dbReference>
<dbReference type="InterPro" id="IPR008266">
    <property type="entry name" value="Tyr_kinase_AS"/>
</dbReference>
<dbReference type="GeneTree" id="ENSGT00940000155297"/>
<dbReference type="InterPro" id="IPR001090">
    <property type="entry name" value="Ephrin_rcpt_lig-bd_dom"/>
</dbReference>
<name>A0A4W5QWI5_9TELE</name>
<dbReference type="Pfam" id="PF07647">
    <property type="entry name" value="SAM_2"/>
    <property type="match status" value="1"/>
</dbReference>
<evidence type="ECO:0000256" key="23">
    <source>
        <dbReference type="PIRSR" id="PIRSR000666-2"/>
    </source>
</evidence>
<dbReference type="Ensembl" id="ENSHHUT00000083234.1">
    <property type="protein sequence ID" value="ENSHHUP00000080657.1"/>
    <property type="gene ID" value="ENSHHUG00000046632.1"/>
</dbReference>
<keyword evidence="8 26" id="KW-0812">Transmembrane</keyword>
<evidence type="ECO:0000256" key="20">
    <source>
        <dbReference type="ARBA" id="ARBA00023180"/>
    </source>
</evidence>
<dbReference type="PROSITE" id="PS00109">
    <property type="entry name" value="PROTEIN_KINASE_TYR"/>
    <property type="match status" value="1"/>
</dbReference>
<evidence type="ECO:0000256" key="1">
    <source>
        <dbReference type="ARBA" id="ARBA00004146"/>
    </source>
</evidence>
<evidence type="ECO:0000256" key="19">
    <source>
        <dbReference type="ARBA" id="ARBA00023170"/>
    </source>
</evidence>
<feature type="binding site" evidence="23">
    <location>
        <begin position="599"/>
        <end position="607"/>
    </location>
    <ligand>
        <name>ATP</name>
        <dbReference type="ChEBI" id="CHEBI:30616"/>
    </ligand>
</feature>
<dbReference type="InterPro" id="IPR036116">
    <property type="entry name" value="FN3_sf"/>
</dbReference>
<evidence type="ECO:0000256" key="14">
    <source>
        <dbReference type="ARBA" id="ARBA00022889"/>
    </source>
</evidence>
<evidence type="ECO:0000259" key="29">
    <source>
        <dbReference type="PROSITE" id="PS50105"/>
    </source>
</evidence>
<dbReference type="SMART" id="SM00615">
    <property type="entry name" value="EPH_lbd"/>
    <property type="match status" value="1"/>
</dbReference>
<dbReference type="Gene3D" id="2.60.40.10">
    <property type="entry name" value="Immunoglobulins"/>
    <property type="match status" value="2"/>
</dbReference>
<evidence type="ECO:0000259" key="31">
    <source>
        <dbReference type="PROSITE" id="PS51550"/>
    </source>
</evidence>
<dbReference type="InterPro" id="IPR011009">
    <property type="entry name" value="Kinase-like_dom_sf"/>
</dbReference>
<evidence type="ECO:0000256" key="15">
    <source>
        <dbReference type="ARBA" id="ARBA00022902"/>
    </source>
</evidence>
<dbReference type="SUPFAM" id="SSF49265">
    <property type="entry name" value="Fibronectin type III"/>
    <property type="match status" value="1"/>
</dbReference>
<dbReference type="PROSITE" id="PS00791">
    <property type="entry name" value="RECEPTOR_TYR_KIN_V_2"/>
    <property type="match status" value="1"/>
</dbReference>
<dbReference type="Pfam" id="PF25599">
    <property type="entry name" value="Ephrin_CRD"/>
    <property type="match status" value="1"/>
</dbReference>
<dbReference type="CDD" id="cd09551">
    <property type="entry name" value="SAM_EPH-B1"/>
    <property type="match status" value="1"/>
</dbReference>
<protein>
    <recommendedName>
        <fullName evidence="4">receptor protein-tyrosine kinase</fullName>
        <ecNumber evidence="4">2.7.10.1</ecNumber>
    </recommendedName>
</protein>
<evidence type="ECO:0000256" key="5">
    <source>
        <dbReference type="ARBA" id="ARBA00022475"/>
    </source>
</evidence>
<keyword evidence="9" id="KW-0677">Repeat</keyword>
<dbReference type="InterPro" id="IPR000719">
    <property type="entry name" value="Prot_kinase_dom"/>
</dbReference>
<dbReference type="PRINTS" id="PR00109">
    <property type="entry name" value="TYRKINASE"/>
</dbReference>
<dbReference type="PROSITE" id="PS00790">
    <property type="entry name" value="RECEPTOR_TYR_KIN_V_1"/>
    <property type="match status" value="1"/>
</dbReference>
<dbReference type="GO" id="GO:0005886">
    <property type="term" value="C:plasma membrane"/>
    <property type="evidence" value="ECO:0007669"/>
    <property type="project" value="UniProtKB-SubCell"/>
</dbReference>
<reference evidence="32" key="2">
    <citation type="submission" date="2025-08" db="UniProtKB">
        <authorList>
            <consortium name="Ensembl"/>
        </authorList>
    </citation>
    <scope>IDENTIFICATION</scope>
</reference>
<dbReference type="Pfam" id="PF14575">
    <property type="entry name" value="EphA2_TM"/>
    <property type="match status" value="1"/>
</dbReference>
<evidence type="ECO:0000256" key="21">
    <source>
        <dbReference type="ARBA" id="ARBA00023273"/>
    </source>
</evidence>
<dbReference type="SUPFAM" id="SSF47769">
    <property type="entry name" value="SAM/Pointed domain"/>
    <property type="match status" value="1"/>
</dbReference>
<feature type="active site" description="Proton acceptor" evidence="22">
    <location>
        <position position="718"/>
    </location>
</feature>
<keyword evidence="13 23" id="KW-0067">ATP-binding</keyword>
<evidence type="ECO:0000256" key="11">
    <source>
        <dbReference type="ARBA" id="ARBA00022753"/>
    </source>
</evidence>
<evidence type="ECO:0000259" key="28">
    <source>
        <dbReference type="PROSITE" id="PS50011"/>
    </source>
</evidence>
<evidence type="ECO:0000256" key="16">
    <source>
        <dbReference type="ARBA" id="ARBA00022989"/>
    </source>
</evidence>
<dbReference type="PROSITE" id="PS50853">
    <property type="entry name" value="FN3"/>
    <property type="match status" value="2"/>
</dbReference>
<feature type="binding site" evidence="23 25">
    <location>
        <position position="625"/>
    </location>
    <ligand>
        <name>ATP</name>
        <dbReference type="ChEBI" id="CHEBI:30616"/>
    </ligand>
</feature>
<dbReference type="InterPro" id="IPR011641">
    <property type="entry name" value="Tyr-kin_ephrin_A/B_rcpt-like"/>
</dbReference>
<dbReference type="InterPro" id="IPR009030">
    <property type="entry name" value="Growth_fac_rcpt_cys_sf"/>
</dbReference>
<dbReference type="SMART" id="SM00454">
    <property type="entry name" value="SAM"/>
    <property type="match status" value="1"/>
</dbReference>
<keyword evidence="15" id="KW-0524">Neurogenesis</keyword>
<dbReference type="Proteomes" id="UP000314982">
    <property type="component" value="Unassembled WGS sequence"/>
</dbReference>
<dbReference type="InterPro" id="IPR001426">
    <property type="entry name" value="Tyr_kinase_rcpt_V_CS"/>
</dbReference>
<dbReference type="Gene3D" id="2.60.120.260">
    <property type="entry name" value="Galactose-binding domain-like"/>
    <property type="match status" value="1"/>
</dbReference>
<dbReference type="InterPro" id="IPR013783">
    <property type="entry name" value="Ig-like_fold"/>
</dbReference>
<evidence type="ECO:0000256" key="12">
    <source>
        <dbReference type="ARBA" id="ARBA00022777"/>
    </source>
</evidence>
<evidence type="ECO:0000259" key="30">
    <source>
        <dbReference type="PROSITE" id="PS50853"/>
    </source>
</evidence>
<feature type="disulfide bond" evidence="24">
    <location>
        <begin position="72"/>
        <end position="82"/>
    </location>
</feature>
<dbReference type="PROSITE" id="PS51550">
    <property type="entry name" value="EPH_LBD"/>
    <property type="match status" value="1"/>
</dbReference>
<evidence type="ECO:0000256" key="3">
    <source>
        <dbReference type="ARBA" id="ARBA00004279"/>
    </source>
</evidence>
<reference evidence="32" key="3">
    <citation type="submission" date="2025-09" db="UniProtKB">
        <authorList>
            <consortium name="Ensembl"/>
        </authorList>
    </citation>
    <scope>IDENTIFICATION</scope>
</reference>
<reference evidence="33" key="1">
    <citation type="submission" date="2018-06" db="EMBL/GenBank/DDBJ databases">
        <title>Genome assembly of Danube salmon.</title>
        <authorList>
            <person name="Macqueen D.J."/>
            <person name="Gundappa M.K."/>
        </authorList>
    </citation>
    <scope>NUCLEOTIDE SEQUENCE [LARGE SCALE GENOMIC DNA]</scope>
</reference>
<dbReference type="SUPFAM" id="SSF49785">
    <property type="entry name" value="Galactose-binding domain-like"/>
    <property type="match status" value="1"/>
</dbReference>
<dbReference type="InterPro" id="IPR008979">
    <property type="entry name" value="Galactose-bd-like_sf"/>
</dbReference>
<sequence length="958" mass="107137">MGHLSAVVCLCLSGLWAWEEVSGYDENLNTIRTYQVCNVFEPSQNNWLLTTFIDRRGAQRVYVEMRFTVRDCSSIPSVPGSCKETFNLYYYETDSVIATTKGTSFWMEAPYLKVDTIAADESFSQVDFGGRLMKVNTEVRSFGPLSRNGFYLAFQDYGACMSLLSVRVFHKKCPSVVQNFAIFPETMTGAESTSLVIARGTCIANSEEVDVPIKLYCNGDGEWMVPIGSCTCKAGFEPDNGNVCRACPQGTFKSTQGPGLCLQCPPNSRSTVEAATICGCRNGYYRGDMDLPEASCTSVPSGPRNVISIVNETSVILEWHPPRETGARDDVTYNIVCRKCRADRPLCSHCDDNVEYVPRQQGLTETRVFISNLWAHTPYAFEIHAINGVTNKSPYPAQHVSINITTNQAAPSMVPIMHQVSSTMKSFTLSWPQPEQPNGIILDYELRYYEKDHTELNSTMVRSQTNTARVEGLRPSIMYVVQVRARTVAGFGKYSSKQCFQTLTDDEYKSELREQLPLIAGSAAAGVVFLVSLVAISIVCSRKRSYMKETIYSDKLQHYSTGRGIKIYIDPFTYEDPNEAVREFAKEIDVSCVKIEEVIGAGEFGEVYKGRLKPAGKRELYVAIKTLKAGYVEKQRRDFLSEASIMGQFDHPNIIRLEGVVTKSRPVMIITEFMENGALDSFLRQNDGQFTVIQLVGMMRGIAAGMKYLAEMNYVHRDLAARNILVNSNLVCKVSDFGLSRYLQDDTSDPTYTSSLGGKIPVRWTAPEAIAYRKFTSASDVWSYGIVMWEVMSFGERPYWDMSNQDVINAIEQDYRLPPPMDCPTALHQLMLDCWQKDRNARPKFNDIVNTLDKMMRNPTSLKAVATITAVPSQPLLGRSIPDFTTFTSVEDWLGAIKMGQYRDTFLGSGFTSLTLVSQVTSEDLLRIGVTLAGHQKKILSSVQSMRDQMAQSPNSMA</sequence>
<dbReference type="GO" id="GO:0030425">
    <property type="term" value="C:dendrite"/>
    <property type="evidence" value="ECO:0007669"/>
    <property type="project" value="UniProtKB-SubCell"/>
</dbReference>
<dbReference type="InterPro" id="IPR003961">
    <property type="entry name" value="FN3_dom"/>
</dbReference>
<evidence type="ECO:0000256" key="27">
    <source>
        <dbReference type="SAM" id="SignalP"/>
    </source>
</evidence>
<evidence type="ECO:0000256" key="6">
    <source>
        <dbReference type="ARBA" id="ARBA00022553"/>
    </source>
</evidence>
<evidence type="ECO:0000256" key="10">
    <source>
        <dbReference type="ARBA" id="ARBA00022741"/>
    </source>
</evidence>
<dbReference type="PIRSF" id="PIRSF000666">
    <property type="entry name" value="TyrPK_ephrin_receptor"/>
    <property type="match status" value="1"/>
</dbReference>
<evidence type="ECO:0000256" key="7">
    <source>
        <dbReference type="ARBA" id="ARBA00022679"/>
    </source>
</evidence>
<evidence type="ECO:0000256" key="26">
    <source>
        <dbReference type="SAM" id="Phobius"/>
    </source>
</evidence>
<dbReference type="GO" id="GO:0007155">
    <property type="term" value="P:cell adhesion"/>
    <property type="evidence" value="ECO:0007669"/>
    <property type="project" value="UniProtKB-KW"/>
</dbReference>
<proteinExistence type="predicted"/>
<keyword evidence="7" id="KW-0808">Transferase</keyword>
<dbReference type="SMART" id="SM00060">
    <property type="entry name" value="FN3"/>
    <property type="match status" value="2"/>
</dbReference>
<dbReference type="Gene3D" id="2.10.50.10">
    <property type="entry name" value="Tumor Necrosis Factor Receptor, subunit A, domain 2"/>
    <property type="match status" value="1"/>
</dbReference>
<comment type="subcellular location">
    <subcellularLocation>
        <location evidence="2">Cell membrane</location>
        <topology evidence="2">Single-pass type I membrane protein</topology>
    </subcellularLocation>
    <subcellularLocation>
        <location evidence="3">Cell projection</location>
        <location evidence="3">Dendrite</location>
    </subcellularLocation>
    <subcellularLocation>
        <location evidence="1">Early endosome membrane</location>
    </subcellularLocation>
</comment>
<dbReference type="InterPro" id="IPR001660">
    <property type="entry name" value="SAM"/>
</dbReference>
<feature type="transmembrane region" description="Helical" evidence="26">
    <location>
        <begin position="518"/>
        <end position="540"/>
    </location>
</feature>
<dbReference type="PROSITE" id="PS50011">
    <property type="entry name" value="PROTEIN_KINASE_DOM"/>
    <property type="match status" value="1"/>
</dbReference>
<dbReference type="CDD" id="cd00063">
    <property type="entry name" value="FN3"/>
    <property type="match status" value="2"/>
</dbReference>
<dbReference type="Gene3D" id="1.10.510.10">
    <property type="entry name" value="Transferase(Phosphotransferase) domain 1"/>
    <property type="match status" value="1"/>
</dbReference>
<dbReference type="InterPro" id="IPR017441">
    <property type="entry name" value="Protein_kinase_ATP_BS"/>
</dbReference>
<keyword evidence="12" id="KW-0418">Kinase</keyword>
<dbReference type="GO" id="GO:0007411">
    <property type="term" value="P:axon guidance"/>
    <property type="evidence" value="ECO:0007669"/>
    <property type="project" value="TreeGrafter"/>
</dbReference>
<evidence type="ECO:0000256" key="18">
    <source>
        <dbReference type="ARBA" id="ARBA00023137"/>
    </source>
</evidence>
<evidence type="ECO:0000256" key="22">
    <source>
        <dbReference type="PIRSR" id="PIRSR000666-1"/>
    </source>
</evidence>
<evidence type="ECO:0000256" key="13">
    <source>
        <dbReference type="ARBA" id="ARBA00022840"/>
    </source>
</evidence>
<evidence type="ECO:0000313" key="33">
    <source>
        <dbReference type="Proteomes" id="UP000314982"/>
    </source>
</evidence>
<dbReference type="InterPro" id="IPR013761">
    <property type="entry name" value="SAM/pointed_sf"/>
</dbReference>
<feature type="domain" description="Protein kinase" evidence="28">
    <location>
        <begin position="593"/>
        <end position="856"/>
    </location>
</feature>
<dbReference type="SMART" id="SM01411">
    <property type="entry name" value="Ephrin_rec_like"/>
    <property type="match status" value="1"/>
</dbReference>
<feature type="signal peptide" evidence="27">
    <location>
        <begin position="1"/>
        <end position="23"/>
    </location>
</feature>
<dbReference type="Pfam" id="PF01404">
    <property type="entry name" value="Ephrin_lbd"/>
    <property type="match status" value="1"/>
</dbReference>
<dbReference type="InterPro" id="IPR027936">
    <property type="entry name" value="Eph_TM"/>
</dbReference>
<keyword evidence="27" id="KW-0732">Signal</keyword>
<evidence type="ECO:0000313" key="32">
    <source>
        <dbReference type="Ensembl" id="ENSHHUP00000080657.1"/>
    </source>
</evidence>